<dbReference type="Gene3D" id="3.30.1830.10">
    <property type="entry name" value="YehR-like"/>
    <property type="match status" value="1"/>
</dbReference>
<gene>
    <name evidence="2" type="primary">yehR</name>
    <name evidence="2" type="ORF">NCTC11807_00583</name>
</gene>
<sequence length="155" mass="17588">MKKVILLLVVLVLSTVALTACSKERTKTYEGDVNGKEVITSLTYKDDEVLQQSTLATIKYDDLGIDQSQAKEMFKNDENAFKGIKGVTYKVDYKDQKAVEHIDIDYKDADIDKLKKNLGFISSDTKKGEHVSMDRVVKQFKRNGLKEKSKMNDDN</sequence>
<feature type="signal peptide" evidence="1">
    <location>
        <begin position="1"/>
        <end position="19"/>
    </location>
</feature>
<dbReference type="PROSITE" id="PS51257">
    <property type="entry name" value="PROKAR_LIPOPROTEIN"/>
    <property type="match status" value="1"/>
</dbReference>
<accession>A0A380H226</accession>
<evidence type="ECO:0000313" key="3">
    <source>
        <dbReference type="Proteomes" id="UP000255425"/>
    </source>
</evidence>
<dbReference type="SUPFAM" id="SSF160704">
    <property type="entry name" value="YehR-like"/>
    <property type="match status" value="1"/>
</dbReference>
<dbReference type="EMBL" id="UHDZ01000001">
    <property type="protein sequence ID" value="SUM68591.1"/>
    <property type="molecule type" value="Genomic_DNA"/>
</dbReference>
<evidence type="ECO:0000313" key="2">
    <source>
        <dbReference type="EMBL" id="SUM68591.1"/>
    </source>
</evidence>
<evidence type="ECO:0000256" key="1">
    <source>
        <dbReference type="SAM" id="SignalP"/>
    </source>
</evidence>
<dbReference type="AlphaFoldDB" id="A0A380H226"/>
<proteinExistence type="predicted"/>
<organism evidence="2 3">
    <name type="scientific">Staphylococcus saccharolyticus</name>
    <dbReference type="NCBI Taxonomy" id="33028"/>
    <lineage>
        <taxon>Bacteria</taxon>
        <taxon>Bacillati</taxon>
        <taxon>Bacillota</taxon>
        <taxon>Bacilli</taxon>
        <taxon>Bacillales</taxon>
        <taxon>Staphylococcaceae</taxon>
        <taxon>Staphylococcus</taxon>
    </lineage>
</organism>
<dbReference type="InterPro" id="IPR036699">
    <property type="entry name" value="YehR-like_sf"/>
</dbReference>
<dbReference type="Pfam" id="PF06998">
    <property type="entry name" value="DUF1307"/>
    <property type="match status" value="1"/>
</dbReference>
<dbReference type="InterPro" id="IPR009736">
    <property type="entry name" value="DUF1307"/>
</dbReference>
<keyword evidence="2" id="KW-0449">Lipoprotein</keyword>
<reference evidence="2 3" key="1">
    <citation type="submission" date="2018-06" db="EMBL/GenBank/DDBJ databases">
        <authorList>
            <consortium name="Pathogen Informatics"/>
            <person name="Doyle S."/>
        </authorList>
    </citation>
    <scope>NUCLEOTIDE SEQUENCE [LARGE SCALE GENOMIC DNA]</scope>
    <source>
        <strain evidence="2 3">NCTC11807</strain>
    </source>
</reference>
<protein>
    <submittedName>
        <fullName evidence="2">Lipoprotein</fullName>
    </submittedName>
</protein>
<dbReference type="GeneID" id="63934970"/>
<keyword evidence="1" id="KW-0732">Signal</keyword>
<feature type="chain" id="PRO_5039341349" evidence="1">
    <location>
        <begin position="20"/>
        <end position="155"/>
    </location>
</feature>
<name>A0A380H226_9STAP</name>
<dbReference type="PIRSF" id="PIRSF006187">
    <property type="entry name" value="DUF1307"/>
    <property type="match status" value="1"/>
</dbReference>
<dbReference type="RefSeq" id="WP_115312701.1">
    <property type="nucleotide sequence ID" value="NZ_CP066042.1"/>
</dbReference>
<keyword evidence="3" id="KW-1185">Reference proteome</keyword>
<dbReference type="Proteomes" id="UP000255425">
    <property type="component" value="Unassembled WGS sequence"/>
</dbReference>